<protein>
    <submittedName>
        <fullName evidence="1">Uncharacterized protein</fullName>
    </submittedName>
</protein>
<reference evidence="1" key="1">
    <citation type="submission" date="2022-08" db="EMBL/GenBank/DDBJ databases">
        <title>Genome Sequence of Fusarium decemcellulare.</title>
        <authorList>
            <person name="Buettner E."/>
        </authorList>
    </citation>
    <scope>NUCLEOTIDE SEQUENCE</scope>
    <source>
        <strain evidence="1">Babe19</strain>
    </source>
</reference>
<accession>A0ACC1S7C0</accession>
<dbReference type="EMBL" id="JANRMS010000848">
    <property type="protein sequence ID" value="KAJ3533650.1"/>
    <property type="molecule type" value="Genomic_DNA"/>
</dbReference>
<gene>
    <name evidence="1" type="ORF">NM208_g7887</name>
</gene>
<organism evidence="1 2">
    <name type="scientific">Fusarium decemcellulare</name>
    <dbReference type="NCBI Taxonomy" id="57161"/>
    <lineage>
        <taxon>Eukaryota</taxon>
        <taxon>Fungi</taxon>
        <taxon>Dikarya</taxon>
        <taxon>Ascomycota</taxon>
        <taxon>Pezizomycotina</taxon>
        <taxon>Sordariomycetes</taxon>
        <taxon>Hypocreomycetidae</taxon>
        <taxon>Hypocreales</taxon>
        <taxon>Nectriaceae</taxon>
        <taxon>Fusarium</taxon>
        <taxon>Fusarium decemcellulare species complex</taxon>
    </lineage>
</organism>
<proteinExistence type="predicted"/>
<evidence type="ECO:0000313" key="2">
    <source>
        <dbReference type="Proteomes" id="UP001148629"/>
    </source>
</evidence>
<name>A0ACC1S7C0_9HYPO</name>
<dbReference type="Proteomes" id="UP001148629">
    <property type="component" value="Unassembled WGS sequence"/>
</dbReference>
<sequence>MATRTIEARFERMSVNDENDPLGDGSKLYTKTKAIVSTSSSQSAHGSSRPNLFKVALQSQTNNANAAVMLPSQAAQRRANAPASPPRKALPSSSRTSEEAAEEQRKSVTLPEQISVPKQFHLGMFEIGRPLGKGKFGRVYLARERTTGFICALKVLHKSELQQGRVEKQVRREIEIQSNLRHPNILQLYGHFHDSKRVFLILEAASPEWKAAQYIAQMASALRYLHRKHVIHRDIKPENILVGIHGEIKISDFGWSVHAPNNRRKTMCGTLDYLPPEMIKPGTTDNFYNEKVDLWSLGVLTYEFLVGEAPFEDTPVMTQRRIARADMSIPTWISAEATDLIKKLLVLDPEKRIPLEQIQTHPWIIKHCVKGERAASREKGQ</sequence>
<keyword evidence="2" id="KW-1185">Reference proteome</keyword>
<comment type="caution">
    <text evidence="1">The sequence shown here is derived from an EMBL/GenBank/DDBJ whole genome shotgun (WGS) entry which is preliminary data.</text>
</comment>
<evidence type="ECO:0000313" key="1">
    <source>
        <dbReference type="EMBL" id="KAJ3533650.1"/>
    </source>
</evidence>